<keyword evidence="2 5" id="KW-0812">Transmembrane</keyword>
<dbReference type="AlphaFoldDB" id="A0AAW5BL02"/>
<keyword evidence="4 5" id="KW-0472">Membrane</keyword>
<dbReference type="Proteomes" id="UP001299608">
    <property type="component" value="Unassembled WGS sequence"/>
</dbReference>
<feature type="transmembrane region" description="Helical" evidence="5">
    <location>
        <begin position="411"/>
        <end position="429"/>
    </location>
</feature>
<feature type="transmembrane region" description="Helical" evidence="5">
    <location>
        <begin position="195"/>
        <end position="228"/>
    </location>
</feature>
<evidence type="ECO:0000256" key="2">
    <source>
        <dbReference type="ARBA" id="ARBA00022692"/>
    </source>
</evidence>
<proteinExistence type="predicted"/>
<feature type="transmembrane region" description="Helical" evidence="5">
    <location>
        <begin position="87"/>
        <end position="105"/>
    </location>
</feature>
<gene>
    <name evidence="7" type="ORF">L0N08_03575</name>
</gene>
<evidence type="ECO:0000256" key="4">
    <source>
        <dbReference type="ARBA" id="ARBA00023136"/>
    </source>
</evidence>
<dbReference type="EMBL" id="JAKNGE010000003">
    <property type="protein sequence ID" value="MCG4744487.1"/>
    <property type="molecule type" value="Genomic_DNA"/>
</dbReference>
<feature type="transmembrane region" description="Helical" evidence="5">
    <location>
        <begin position="112"/>
        <end position="131"/>
    </location>
</feature>
<feature type="transmembrane region" description="Helical" evidence="5">
    <location>
        <begin position="262"/>
        <end position="279"/>
    </location>
</feature>
<feature type="transmembrane region" description="Helical" evidence="5">
    <location>
        <begin position="347"/>
        <end position="365"/>
    </location>
</feature>
<feature type="domain" description="O-antigen ligase-related" evidence="6">
    <location>
        <begin position="198"/>
        <end position="357"/>
    </location>
</feature>
<evidence type="ECO:0000256" key="5">
    <source>
        <dbReference type="SAM" id="Phobius"/>
    </source>
</evidence>
<dbReference type="PANTHER" id="PTHR37422">
    <property type="entry name" value="TEICHURONIC ACID BIOSYNTHESIS PROTEIN TUAE"/>
    <property type="match status" value="1"/>
</dbReference>
<dbReference type="GO" id="GO:0016874">
    <property type="term" value="F:ligase activity"/>
    <property type="evidence" value="ECO:0007669"/>
    <property type="project" value="UniProtKB-KW"/>
</dbReference>
<dbReference type="InterPro" id="IPR007016">
    <property type="entry name" value="O-antigen_ligase-rel_domated"/>
</dbReference>
<feature type="transmembrane region" description="Helical" evidence="5">
    <location>
        <begin position="37"/>
        <end position="55"/>
    </location>
</feature>
<accession>A0AAW5BL02</accession>
<comment type="caution">
    <text evidence="7">The sequence shown here is derived from an EMBL/GenBank/DDBJ whole genome shotgun (WGS) entry which is preliminary data.</text>
</comment>
<organism evidence="7 8">
    <name type="scientific">Enterocloster aldenensis</name>
    <dbReference type="NCBI Taxonomy" id="358742"/>
    <lineage>
        <taxon>Bacteria</taxon>
        <taxon>Bacillati</taxon>
        <taxon>Bacillota</taxon>
        <taxon>Clostridia</taxon>
        <taxon>Lachnospirales</taxon>
        <taxon>Lachnospiraceae</taxon>
        <taxon>Enterocloster</taxon>
    </lineage>
</organism>
<keyword evidence="7" id="KW-0436">Ligase</keyword>
<evidence type="ECO:0000313" key="8">
    <source>
        <dbReference type="Proteomes" id="UP001299608"/>
    </source>
</evidence>
<dbReference type="PANTHER" id="PTHR37422:SF13">
    <property type="entry name" value="LIPOPOLYSACCHARIDE BIOSYNTHESIS PROTEIN PA4999-RELATED"/>
    <property type="match status" value="1"/>
</dbReference>
<protein>
    <submittedName>
        <fullName evidence="7">O-antigen ligase family protein</fullName>
    </submittedName>
</protein>
<comment type="subcellular location">
    <subcellularLocation>
        <location evidence="1">Membrane</location>
        <topology evidence="1">Multi-pass membrane protein</topology>
    </subcellularLocation>
</comment>
<keyword evidence="3 5" id="KW-1133">Transmembrane helix</keyword>
<feature type="transmembrane region" description="Helical" evidence="5">
    <location>
        <begin position="386"/>
        <end position="405"/>
    </location>
</feature>
<dbReference type="RefSeq" id="WP_165641004.1">
    <property type="nucleotide sequence ID" value="NZ_JAKNGE010000003.1"/>
</dbReference>
<name>A0AAW5BL02_9FIRM</name>
<evidence type="ECO:0000259" key="6">
    <source>
        <dbReference type="Pfam" id="PF04932"/>
    </source>
</evidence>
<dbReference type="InterPro" id="IPR051533">
    <property type="entry name" value="WaaL-like"/>
</dbReference>
<dbReference type="Pfam" id="PF04932">
    <property type="entry name" value="Wzy_C"/>
    <property type="match status" value="1"/>
</dbReference>
<feature type="transmembrane region" description="Helical" evidence="5">
    <location>
        <begin position="234"/>
        <end position="255"/>
    </location>
</feature>
<feature type="transmembrane region" description="Helical" evidence="5">
    <location>
        <begin position="12"/>
        <end position="31"/>
    </location>
</feature>
<sequence>MIRNPQIGTLSFLKMFALLYPICPRYFYIASIPIREFILFFSFTGVMILSKGSILKQNKAKPRFYEVIIWTIIWLIIQFYHAEWMQVVTKIFLWIGMIFLSSKIINSKEKFLSIIDTVILGGVILGIFGLIEEVTHFNVFSLLNTINAELNYNPMRLGIFRIISFTSHAISYGCYCMIVLALVFYRISLLKEKKFYFSAIIIFVNAFLTLSRISLLGIAIESVLFLWFSGHRRFLKKVLHILVIGGIVLIIVCLISNKIREFVILIGYVVLALFDGNYIDALVSAGFTDNAGGIGNRLDLYKWVFEETKNHLLLGNGANTLFEYRFINGDGYWQTKSSIEVEWLRTLYRYGFIGLLAEIYLYINLIRNSLSNALQKPAEWEGVISFSRAIAALLIGYVVVLFGVMQNQESQVFSVLIMLLLAYSYNGTYRKVIRN</sequence>
<dbReference type="GO" id="GO:0016020">
    <property type="term" value="C:membrane"/>
    <property type="evidence" value="ECO:0007669"/>
    <property type="project" value="UniProtKB-SubCell"/>
</dbReference>
<evidence type="ECO:0000256" key="1">
    <source>
        <dbReference type="ARBA" id="ARBA00004141"/>
    </source>
</evidence>
<evidence type="ECO:0000256" key="3">
    <source>
        <dbReference type="ARBA" id="ARBA00022989"/>
    </source>
</evidence>
<evidence type="ECO:0000313" key="7">
    <source>
        <dbReference type="EMBL" id="MCG4744487.1"/>
    </source>
</evidence>
<feature type="transmembrane region" description="Helical" evidence="5">
    <location>
        <begin position="64"/>
        <end position="81"/>
    </location>
</feature>
<reference evidence="7" key="1">
    <citation type="submission" date="2022-01" db="EMBL/GenBank/DDBJ databases">
        <title>Collection of gut derived symbiotic bacterial strains cultured from healthy donors.</title>
        <authorList>
            <person name="Lin H."/>
            <person name="Kohout C."/>
            <person name="Waligurski E."/>
            <person name="Pamer E.G."/>
        </authorList>
    </citation>
    <scope>NUCLEOTIDE SEQUENCE</scope>
    <source>
        <strain evidence="7">DFI.6.55</strain>
    </source>
</reference>
<feature type="transmembrane region" description="Helical" evidence="5">
    <location>
        <begin position="159"/>
        <end position="183"/>
    </location>
</feature>